<protein>
    <recommendedName>
        <fullName evidence="2">DUF8201 domain-containing protein</fullName>
    </recommendedName>
</protein>
<evidence type="ECO:0000256" key="1">
    <source>
        <dbReference type="SAM" id="Phobius"/>
    </source>
</evidence>
<evidence type="ECO:0000313" key="4">
    <source>
        <dbReference type="Proteomes" id="UP000281985"/>
    </source>
</evidence>
<feature type="domain" description="DUF8201" evidence="2">
    <location>
        <begin position="1"/>
        <end position="429"/>
    </location>
</feature>
<dbReference type="Proteomes" id="UP000281985">
    <property type="component" value="Unassembled WGS sequence"/>
</dbReference>
<reference evidence="3 4" key="1">
    <citation type="submission" date="2018-10" db="EMBL/GenBank/DDBJ databases">
        <title>Dokdonia luteus sp. nov., isolated from sea water.</title>
        <authorList>
            <person name="Zhou L.Y."/>
            <person name="Du Z.J."/>
        </authorList>
    </citation>
    <scope>NUCLEOTIDE SEQUENCE [LARGE SCALE GENOMIC DNA]</scope>
    <source>
        <strain evidence="3 4">SH27</strain>
    </source>
</reference>
<keyword evidence="1" id="KW-0812">Transmembrane</keyword>
<feature type="transmembrane region" description="Helical" evidence="1">
    <location>
        <begin position="92"/>
        <end position="112"/>
    </location>
</feature>
<keyword evidence="4" id="KW-1185">Reference proteome</keyword>
<dbReference type="InterPro" id="IPR058514">
    <property type="entry name" value="DUF8201"/>
</dbReference>
<gene>
    <name evidence="3" type="ORF">EAX61_08140</name>
</gene>
<evidence type="ECO:0000259" key="2">
    <source>
        <dbReference type="Pfam" id="PF26626"/>
    </source>
</evidence>
<feature type="transmembrane region" description="Helical" evidence="1">
    <location>
        <begin position="60"/>
        <end position="80"/>
    </location>
</feature>
<name>A0A3M0G3M9_9FLAO</name>
<dbReference type="NCBIfam" id="NF047510">
    <property type="entry name" value="LIC_10190_fam"/>
    <property type="match status" value="1"/>
</dbReference>
<comment type="caution">
    <text evidence="3">The sequence shown here is derived from an EMBL/GenBank/DDBJ whole genome shotgun (WGS) entry which is preliminary data.</text>
</comment>
<dbReference type="RefSeq" id="WP_121917182.1">
    <property type="nucleotide sequence ID" value="NZ_REFV01000006.1"/>
</dbReference>
<feature type="transmembrane region" description="Helical" evidence="1">
    <location>
        <begin position="170"/>
        <end position="191"/>
    </location>
</feature>
<keyword evidence="1" id="KW-1133">Transmembrane helix</keyword>
<accession>A0A3M0G3M9</accession>
<dbReference type="InterPro" id="IPR058065">
    <property type="entry name" value="LIC_10190-like"/>
</dbReference>
<dbReference type="AlphaFoldDB" id="A0A3M0G3M9"/>
<feature type="transmembrane region" description="Helical" evidence="1">
    <location>
        <begin position="251"/>
        <end position="276"/>
    </location>
</feature>
<feature type="transmembrane region" description="Helical" evidence="1">
    <location>
        <begin position="372"/>
        <end position="391"/>
    </location>
</feature>
<sequence length="566" mass="64684">MLSILIYWCFLFLITSAFGIVVCKIFNFSDTPNPTIILLFGGFGITVIASIVAIFGNLGVYFEVALIILSIFIILIYRRLLNNIFLSLKAKIATLAISLKIIFIAILILALAQSATAPYMIDNETYYIQTVKWLDNFGFVPGLANLHFFLSQMSGFHILQAATNLDGVFHYFNDLSGFYLVVGNLYALFHIQRYFESKELPNLIIGLFPIFNVFLFQFIGAPSPDILIYVLSLVIFGEYLKNYNEADYKTIVLLFILTVFATYTKLTAILLVVLPLQLALKKQSLKKLFIPLSLTGVLMLLLFLIKNSIITGHPFYPLVLESTTIARWALPENLQQFFSEQTKLHGYFLQATEYNQASTRELFTRWLFLPKLHGLFNFGMIILLTIMPFLIRKNPIRNSLFFIYGLAVLQMVLLWVSSPQYRYFFMFFMILLCICIASLKLKKNILIIGLGSATILIAIPLFVPFNLNSLTTNEFHMSLSTFSSDYSFLPHSKTKYTDAKYEPFTIGKDTLYTPTNIEFFWATGDGPLPCVQRDQVLYFAQEYKIIPQRRGSSLKDGFFSKEITNE</sequence>
<feature type="transmembrane region" description="Helical" evidence="1">
    <location>
        <begin position="35"/>
        <end position="55"/>
    </location>
</feature>
<feature type="transmembrane region" description="Helical" evidence="1">
    <location>
        <begin position="203"/>
        <end position="231"/>
    </location>
</feature>
<feature type="transmembrane region" description="Helical" evidence="1">
    <location>
        <begin position="398"/>
        <end position="417"/>
    </location>
</feature>
<organism evidence="3 4">
    <name type="scientific">Dokdonia sinensis</name>
    <dbReference type="NCBI Taxonomy" id="2479847"/>
    <lineage>
        <taxon>Bacteria</taxon>
        <taxon>Pseudomonadati</taxon>
        <taxon>Bacteroidota</taxon>
        <taxon>Flavobacteriia</taxon>
        <taxon>Flavobacteriales</taxon>
        <taxon>Flavobacteriaceae</taxon>
        <taxon>Dokdonia</taxon>
    </lineage>
</organism>
<proteinExistence type="predicted"/>
<feature type="transmembrane region" description="Helical" evidence="1">
    <location>
        <begin position="288"/>
        <end position="305"/>
    </location>
</feature>
<dbReference type="OrthoDB" id="344987at2"/>
<feature type="transmembrane region" description="Helical" evidence="1">
    <location>
        <begin position="423"/>
        <end position="439"/>
    </location>
</feature>
<dbReference type="EMBL" id="REFV01000006">
    <property type="protein sequence ID" value="RMB59544.1"/>
    <property type="molecule type" value="Genomic_DNA"/>
</dbReference>
<feature type="transmembrane region" description="Helical" evidence="1">
    <location>
        <begin position="446"/>
        <end position="467"/>
    </location>
</feature>
<evidence type="ECO:0000313" key="3">
    <source>
        <dbReference type="EMBL" id="RMB59544.1"/>
    </source>
</evidence>
<dbReference type="Pfam" id="PF26626">
    <property type="entry name" value="DUF8201"/>
    <property type="match status" value="1"/>
</dbReference>
<keyword evidence="1" id="KW-0472">Membrane</keyword>